<name>A0A0C3HJR7_OIDMZ</name>
<keyword evidence="3" id="KW-1185">Reference proteome</keyword>
<feature type="compositionally biased region" description="Polar residues" evidence="1">
    <location>
        <begin position="170"/>
        <end position="183"/>
    </location>
</feature>
<dbReference type="Proteomes" id="UP000054321">
    <property type="component" value="Unassembled WGS sequence"/>
</dbReference>
<reference evidence="2 3" key="1">
    <citation type="submission" date="2014-04" db="EMBL/GenBank/DDBJ databases">
        <authorList>
            <consortium name="DOE Joint Genome Institute"/>
            <person name="Kuo A."/>
            <person name="Martino E."/>
            <person name="Perotto S."/>
            <person name="Kohler A."/>
            <person name="Nagy L.G."/>
            <person name="Floudas D."/>
            <person name="Copeland A."/>
            <person name="Barry K.W."/>
            <person name="Cichocki N."/>
            <person name="Veneault-Fourrey C."/>
            <person name="LaButti K."/>
            <person name="Lindquist E.A."/>
            <person name="Lipzen A."/>
            <person name="Lundell T."/>
            <person name="Morin E."/>
            <person name="Murat C."/>
            <person name="Sun H."/>
            <person name="Tunlid A."/>
            <person name="Henrissat B."/>
            <person name="Grigoriev I.V."/>
            <person name="Hibbett D.S."/>
            <person name="Martin F."/>
            <person name="Nordberg H.P."/>
            <person name="Cantor M.N."/>
            <person name="Hua S.X."/>
        </authorList>
    </citation>
    <scope>NUCLEOTIDE SEQUENCE [LARGE SCALE GENOMIC DNA]</scope>
    <source>
        <strain evidence="2 3">Zn</strain>
    </source>
</reference>
<feature type="compositionally biased region" description="Polar residues" evidence="1">
    <location>
        <begin position="1"/>
        <end position="35"/>
    </location>
</feature>
<feature type="compositionally biased region" description="Polar residues" evidence="1">
    <location>
        <begin position="47"/>
        <end position="65"/>
    </location>
</feature>
<sequence length="566" mass="63093">MNAGGSTYQENTVIRTIPTQGNAPAADTSNKVTQGNDDDACPERKFSGTSQRVPCTDENTAQTPVTEQSNLIHDHFPAPSPYDTPYPTVYDPTGHYARVYNRLLCSSPSEQPKIESDEEQSLPSKAAHRRFVHPQYRDSTHFTAYGPSNNGCGKHGTASFTPETYRFTGHDSSQSQDRSNYLPSSPEFGQLEGINHSVIRAPLPKPVVIGHIVHQGRKHVRVEDDEEYMSPLARRRVSPFRRVPIRIDNTNYSTTNNSQRDVDSGQGISDVDAPHPRGYDITSTRRRREDSYGDDNDGDRSYMPDDDSMQGSDSELFMPQNGPHNSRHPSRTDRPSKSGIFADAQVDASVRSIPEYYHSHRPGSRRGTNPEGYFHAFGQRLDPSRYSGVPMPWEVANEPELVDQSEVSDASLLKRNLARGEGKKICRRGYGASDPENIAIVNMKEFDNLSFDEIARRLNDQRVREGKQPSLSAVGVNSRYNRTAPLLFSAQGKEFIPLSKRKGHAKQVHEANKGGMILWTEELDVALVTCVKDVDAAKWTTVATLFEERTGKKLNAAAAALRHNLL</sequence>
<feature type="compositionally biased region" description="Polar residues" evidence="1">
    <location>
        <begin position="248"/>
        <end position="259"/>
    </location>
</feature>
<accession>A0A0C3HJR7</accession>
<dbReference type="InParanoid" id="A0A0C3HJR7"/>
<feature type="region of interest" description="Disordered" evidence="1">
    <location>
        <begin position="163"/>
        <end position="188"/>
    </location>
</feature>
<evidence type="ECO:0000256" key="1">
    <source>
        <dbReference type="SAM" id="MobiDB-lite"/>
    </source>
</evidence>
<feature type="region of interest" description="Disordered" evidence="1">
    <location>
        <begin position="248"/>
        <end position="338"/>
    </location>
</feature>
<dbReference type="HOGENOM" id="CLU_481544_0_0_1"/>
<dbReference type="OrthoDB" id="3438274at2759"/>
<feature type="region of interest" description="Disordered" evidence="1">
    <location>
        <begin position="1"/>
        <end position="65"/>
    </location>
</feature>
<organism evidence="2 3">
    <name type="scientific">Oidiodendron maius (strain Zn)</name>
    <dbReference type="NCBI Taxonomy" id="913774"/>
    <lineage>
        <taxon>Eukaryota</taxon>
        <taxon>Fungi</taxon>
        <taxon>Dikarya</taxon>
        <taxon>Ascomycota</taxon>
        <taxon>Pezizomycotina</taxon>
        <taxon>Leotiomycetes</taxon>
        <taxon>Leotiomycetes incertae sedis</taxon>
        <taxon>Myxotrichaceae</taxon>
        <taxon>Oidiodendron</taxon>
    </lineage>
</organism>
<gene>
    <name evidence="2" type="ORF">OIDMADRAFT_23256</name>
</gene>
<dbReference type="AlphaFoldDB" id="A0A0C3HJR7"/>
<evidence type="ECO:0000313" key="3">
    <source>
        <dbReference type="Proteomes" id="UP000054321"/>
    </source>
</evidence>
<evidence type="ECO:0000313" key="2">
    <source>
        <dbReference type="EMBL" id="KIN08466.1"/>
    </source>
</evidence>
<reference evidence="3" key="2">
    <citation type="submission" date="2015-01" db="EMBL/GenBank/DDBJ databases">
        <title>Evolutionary Origins and Diversification of the Mycorrhizal Mutualists.</title>
        <authorList>
            <consortium name="DOE Joint Genome Institute"/>
            <consortium name="Mycorrhizal Genomics Consortium"/>
            <person name="Kohler A."/>
            <person name="Kuo A."/>
            <person name="Nagy L.G."/>
            <person name="Floudas D."/>
            <person name="Copeland A."/>
            <person name="Barry K.W."/>
            <person name="Cichocki N."/>
            <person name="Veneault-Fourrey C."/>
            <person name="LaButti K."/>
            <person name="Lindquist E.A."/>
            <person name="Lipzen A."/>
            <person name="Lundell T."/>
            <person name="Morin E."/>
            <person name="Murat C."/>
            <person name="Riley R."/>
            <person name="Ohm R."/>
            <person name="Sun H."/>
            <person name="Tunlid A."/>
            <person name="Henrissat B."/>
            <person name="Grigoriev I.V."/>
            <person name="Hibbett D.S."/>
            <person name="Martin F."/>
        </authorList>
    </citation>
    <scope>NUCLEOTIDE SEQUENCE [LARGE SCALE GENOMIC DNA]</scope>
    <source>
        <strain evidence="3">Zn</strain>
    </source>
</reference>
<proteinExistence type="predicted"/>
<dbReference type="EMBL" id="KN832870">
    <property type="protein sequence ID" value="KIN08466.1"/>
    <property type="molecule type" value="Genomic_DNA"/>
</dbReference>
<protein>
    <submittedName>
        <fullName evidence="2">Uncharacterized protein</fullName>
    </submittedName>
</protein>